<feature type="region of interest" description="Disordered" evidence="1">
    <location>
        <begin position="1"/>
        <end position="21"/>
    </location>
</feature>
<dbReference type="AlphaFoldDB" id="A0A0A9CK37"/>
<reference evidence="2" key="2">
    <citation type="journal article" date="2015" name="Data Brief">
        <title>Shoot transcriptome of the giant reed, Arundo donax.</title>
        <authorList>
            <person name="Barrero R.A."/>
            <person name="Guerrero F.D."/>
            <person name="Moolhuijzen P."/>
            <person name="Goolsby J.A."/>
            <person name="Tidwell J."/>
            <person name="Bellgard S.E."/>
            <person name="Bellgard M.I."/>
        </authorList>
    </citation>
    <scope>NUCLEOTIDE SEQUENCE</scope>
    <source>
        <tissue evidence="2">Shoot tissue taken approximately 20 cm above the soil surface</tissue>
    </source>
</reference>
<organism evidence="2">
    <name type="scientific">Arundo donax</name>
    <name type="common">Giant reed</name>
    <name type="synonym">Donax arundinaceus</name>
    <dbReference type="NCBI Taxonomy" id="35708"/>
    <lineage>
        <taxon>Eukaryota</taxon>
        <taxon>Viridiplantae</taxon>
        <taxon>Streptophyta</taxon>
        <taxon>Embryophyta</taxon>
        <taxon>Tracheophyta</taxon>
        <taxon>Spermatophyta</taxon>
        <taxon>Magnoliopsida</taxon>
        <taxon>Liliopsida</taxon>
        <taxon>Poales</taxon>
        <taxon>Poaceae</taxon>
        <taxon>PACMAD clade</taxon>
        <taxon>Arundinoideae</taxon>
        <taxon>Arundineae</taxon>
        <taxon>Arundo</taxon>
    </lineage>
</organism>
<sequence>MLRGRNGPAQLNGDFSPRQKK</sequence>
<evidence type="ECO:0000256" key="1">
    <source>
        <dbReference type="SAM" id="MobiDB-lite"/>
    </source>
</evidence>
<protein>
    <submittedName>
        <fullName evidence="2">Uncharacterized protein</fullName>
    </submittedName>
</protein>
<name>A0A0A9CK37_ARUDO</name>
<reference evidence="2" key="1">
    <citation type="submission" date="2014-09" db="EMBL/GenBank/DDBJ databases">
        <authorList>
            <person name="Magalhaes I.L.F."/>
            <person name="Oliveira U."/>
            <person name="Santos F.R."/>
            <person name="Vidigal T.H.D.A."/>
            <person name="Brescovit A.D."/>
            <person name="Santos A.J."/>
        </authorList>
    </citation>
    <scope>NUCLEOTIDE SEQUENCE</scope>
    <source>
        <tissue evidence="2">Shoot tissue taken approximately 20 cm above the soil surface</tissue>
    </source>
</reference>
<evidence type="ECO:0000313" key="2">
    <source>
        <dbReference type="EMBL" id="JAD71897.1"/>
    </source>
</evidence>
<accession>A0A0A9CK37</accession>
<dbReference type="EMBL" id="GBRH01225998">
    <property type="protein sequence ID" value="JAD71897.1"/>
    <property type="molecule type" value="Transcribed_RNA"/>
</dbReference>
<proteinExistence type="predicted"/>